<protein>
    <submittedName>
        <fullName evidence="1">Uncharacterized protein</fullName>
    </submittedName>
</protein>
<sequence length="33" mass="4028">MKEIEAEWEANKSLTAKLADWLLSKFRRLHRQQ</sequence>
<name>A0A4Q7Z2E9_9BACT</name>
<reference evidence="1 2" key="1">
    <citation type="submission" date="2019-02" db="EMBL/GenBank/DDBJ databases">
        <title>Genomic Encyclopedia of Archaeal and Bacterial Type Strains, Phase II (KMG-II): from individual species to whole genera.</title>
        <authorList>
            <person name="Goeker M."/>
        </authorList>
    </citation>
    <scope>NUCLEOTIDE SEQUENCE [LARGE SCALE GENOMIC DNA]</scope>
    <source>
        <strain evidence="1 2">DSM 18101</strain>
    </source>
</reference>
<dbReference type="EMBL" id="SHKW01000001">
    <property type="protein sequence ID" value="RZU43709.1"/>
    <property type="molecule type" value="Genomic_DNA"/>
</dbReference>
<proteinExistence type="predicted"/>
<gene>
    <name evidence="1" type="ORF">BDD14_5408</name>
</gene>
<dbReference type="Proteomes" id="UP000292958">
    <property type="component" value="Unassembled WGS sequence"/>
</dbReference>
<dbReference type="AlphaFoldDB" id="A0A4Q7Z2E9"/>
<comment type="caution">
    <text evidence="1">The sequence shown here is derived from an EMBL/GenBank/DDBJ whole genome shotgun (WGS) entry which is preliminary data.</text>
</comment>
<keyword evidence="2" id="KW-1185">Reference proteome</keyword>
<accession>A0A4Q7Z2E9</accession>
<organism evidence="1 2">
    <name type="scientific">Edaphobacter modestus</name>
    <dbReference type="NCBI Taxonomy" id="388466"/>
    <lineage>
        <taxon>Bacteria</taxon>
        <taxon>Pseudomonadati</taxon>
        <taxon>Acidobacteriota</taxon>
        <taxon>Terriglobia</taxon>
        <taxon>Terriglobales</taxon>
        <taxon>Acidobacteriaceae</taxon>
        <taxon>Edaphobacter</taxon>
    </lineage>
</organism>
<evidence type="ECO:0000313" key="2">
    <source>
        <dbReference type="Proteomes" id="UP000292958"/>
    </source>
</evidence>
<evidence type="ECO:0000313" key="1">
    <source>
        <dbReference type="EMBL" id="RZU43709.1"/>
    </source>
</evidence>